<name>A0ABU7V8S9_9MICO</name>
<sequence>MDSTARRRRTMLIAAIAGGLILLLIVGVGVYGLIRGPQTTEPVDVVTTENPAATHPADTSSGPELVVAIGEPEEFAVAVAEALFTWDTTSGYGPADYAQMIADVTADEEADAAASDVRSYLPTQQAWAQLRTHQTRQWLTLDTIEIPAVWEEAVAQAAPGQIPDGTVAYTITSTRHRTGFWGTDPVTTAHEVAFTVFLTCTPERNPAPPVADPITETCALLRLSQLDNPLR</sequence>
<dbReference type="CDD" id="cd12087">
    <property type="entry name" value="TM_EGFR-like"/>
    <property type="match status" value="1"/>
</dbReference>
<organism evidence="2 3">
    <name type="scientific">Microbacterium schleiferi</name>
    <dbReference type="NCBI Taxonomy" id="69362"/>
    <lineage>
        <taxon>Bacteria</taxon>
        <taxon>Bacillati</taxon>
        <taxon>Actinomycetota</taxon>
        <taxon>Actinomycetes</taxon>
        <taxon>Micrococcales</taxon>
        <taxon>Microbacteriaceae</taxon>
        <taxon>Microbacterium</taxon>
    </lineage>
</organism>
<protein>
    <submittedName>
        <fullName evidence="2">Uncharacterized protein</fullName>
    </submittedName>
</protein>
<accession>A0ABU7V8S9</accession>
<evidence type="ECO:0000313" key="3">
    <source>
        <dbReference type="Proteomes" id="UP001351900"/>
    </source>
</evidence>
<feature type="transmembrane region" description="Helical" evidence="1">
    <location>
        <begin position="12"/>
        <end position="34"/>
    </location>
</feature>
<evidence type="ECO:0000313" key="2">
    <source>
        <dbReference type="EMBL" id="MEF2255416.1"/>
    </source>
</evidence>
<keyword evidence="3" id="KW-1185">Reference proteome</keyword>
<dbReference type="Proteomes" id="UP001351900">
    <property type="component" value="Unassembled WGS sequence"/>
</dbReference>
<gene>
    <name evidence="2" type="ORF">V2V91_09770</name>
</gene>
<keyword evidence="1" id="KW-0812">Transmembrane</keyword>
<evidence type="ECO:0000256" key="1">
    <source>
        <dbReference type="SAM" id="Phobius"/>
    </source>
</evidence>
<reference evidence="2 3" key="1">
    <citation type="submission" date="2024-01" db="EMBL/GenBank/DDBJ databases">
        <title>the genome sequence of strain Microbacterium schleiferi NBRC 15075.</title>
        <authorList>
            <person name="Ding Y."/>
            <person name="Zhang G."/>
        </authorList>
    </citation>
    <scope>NUCLEOTIDE SEQUENCE [LARGE SCALE GENOMIC DNA]</scope>
    <source>
        <strain evidence="2 3">NBRC 15075</strain>
    </source>
</reference>
<dbReference type="EMBL" id="JAZHOV010000005">
    <property type="protein sequence ID" value="MEF2255416.1"/>
    <property type="molecule type" value="Genomic_DNA"/>
</dbReference>
<dbReference type="RefSeq" id="WP_331791683.1">
    <property type="nucleotide sequence ID" value="NZ_BAAAUO010000008.1"/>
</dbReference>
<comment type="caution">
    <text evidence="2">The sequence shown here is derived from an EMBL/GenBank/DDBJ whole genome shotgun (WGS) entry which is preliminary data.</text>
</comment>
<proteinExistence type="predicted"/>
<keyword evidence="1" id="KW-1133">Transmembrane helix</keyword>
<keyword evidence="1" id="KW-0472">Membrane</keyword>